<dbReference type="InterPro" id="IPR040627">
    <property type="entry name" value="T3SS_ATPase_C"/>
</dbReference>
<keyword evidence="7" id="KW-1278">Translocase</keyword>
<dbReference type="Pfam" id="PF00006">
    <property type="entry name" value="ATP-synt_ab"/>
    <property type="match status" value="1"/>
</dbReference>
<evidence type="ECO:0000259" key="8">
    <source>
        <dbReference type="SMART" id="SM00382"/>
    </source>
</evidence>
<proteinExistence type="predicted"/>
<protein>
    <submittedName>
        <fullName evidence="9">Flagellum-specific ATP synthase</fullName>
    </submittedName>
</protein>
<evidence type="ECO:0000256" key="7">
    <source>
        <dbReference type="ARBA" id="ARBA00022967"/>
    </source>
</evidence>
<keyword evidence="3" id="KW-0963">Cytoplasm</keyword>
<dbReference type="CDD" id="cd01136">
    <property type="entry name" value="ATPase_flagellum-secretory_path_III"/>
    <property type="match status" value="1"/>
</dbReference>
<evidence type="ECO:0000256" key="5">
    <source>
        <dbReference type="ARBA" id="ARBA00022840"/>
    </source>
</evidence>
<dbReference type="GO" id="GO:0030257">
    <property type="term" value="C:type III protein secretion system complex"/>
    <property type="evidence" value="ECO:0007669"/>
    <property type="project" value="InterPro"/>
</dbReference>
<dbReference type="GO" id="GO:0016887">
    <property type="term" value="F:ATP hydrolysis activity"/>
    <property type="evidence" value="ECO:0007669"/>
    <property type="project" value="InterPro"/>
</dbReference>
<dbReference type="GO" id="GO:0046933">
    <property type="term" value="F:proton-transporting ATP synthase activity, rotational mechanism"/>
    <property type="evidence" value="ECO:0007669"/>
    <property type="project" value="TreeGrafter"/>
</dbReference>
<dbReference type="OrthoDB" id="9801639at2"/>
<organism evidence="9 10">
    <name type="scientific">Tropicimonas sediminicola</name>
    <dbReference type="NCBI Taxonomy" id="1031541"/>
    <lineage>
        <taxon>Bacteria</taxon>
        <taxon>Pseudomonadati</taxon>
        <taxon>Pseudomonadota</taxon>
        <taxon>Alphaproteobacteria</taxon>
        <taxon>Rhodobacterales</taxon>
        <taxon>Roseobacteraceae</taxon>
        <taxon>Tropicimonas</taxon>
    </lineage>
</organism>
<dbReference type="GO" id="GO:0005524">
    <property type="term" value="F:ATP binding"/>
    <property type="evidence" value="ECO:0007669"/>
    <property type="project" value="UniProtKB-KW"/>
</dbReference>
<evidence type="ECO:0000256" key="4">
    <source>
        <dbReference type="ARBA" id="ARBA00022741"/>
    </source>
</evidence>
<keyword evidence="10" id="KW-1185">Reference proteome</keyword>
<dbReference type="SMART" id="SM00382">
    <property type="entry name" value="AAA"/>
    <property type="match status" value="1"/>
</dbReference>
<accession>A0A239JC09</accession>
<dbReference type="GO" id="GO:0005737">
    <property type="term" value="C:cytoplasm"/>
    <property type="evidence" value="ECO:0007669"/>
    <property type="project" value="UniProtKB-SubCell"/>
</dbReference>
<dbReference type="InterPro" id="IPR003593">
    <property type="entry name" value="AAA+_ATPase"/>
</dbReference>
<evidence type="ECO:0000256" key="1">
    <source>
        <dbReference type="ARBA" id="ARBA00004496"/>
    </source>
</evidence>
<dbReference type="SUPFAM" id="SSF52540">
    <property type="entry name" value="P-loop containing nucleoside triphosphate hydrolases"/>
    <property type="match status" value="1"/>
</dbReference>
<dbReference type="Proteomes" id="UP000198426">
    <property type="component" value="Unassembled WGS sequence"/>
</dbReference>
<dbReference type="EMBL" id="FZOY01000005">
    <property type="protein sequence ID" value="SNT03380.1"/>
    <property type="molecule type" value="Genomic_DNA"/>
</dbReference>
<dbReference type="GO" id="GO:0030254">
    <property type="term" value="P:protein secretion by the type III secretion system"/>
    <property type="evidence" value="ECO:0007669"/>
    <property type="project" value="InterPro"/>
</dbReference>
<sequence>MSGRSLDTLARDISGMRTARAVGRIARAGHGTFHVDGLERSAALGDYVRIASRNGTLRGEVVDISDAGAMVLADGSGDGARVGDAVTLMGAPSVAPSDHWIGRVIDPYGNALDGRGLARGADERPLRTAPPNATRRRALGDKLATGLAVFDTLLPIVRGQRLGVFSGSGVGKSTLLSQLARGVEADVAVIALVGERGREVGEFVERTLGQDGLARSVVVAATSDQPPLTRRRALWTAMSVAEHFRDEGRHVLFLADSVTRFAEAHREIALASGETASLRGFPPSVAHLIMALAERAGPGDVACQGDITAIFTVLVAGSDMEEPIADILRGVLDGHVVLDRTIAERGRFPAVDLLRSVSRSLPGASSTAENALIQLARKRLGTYAQSEMMIQAGLYTPGSDPAIDAAIKAWPALDTFLSEPSPDGPSAAFARLAQCLGEVFP</sequence>
<dbReference type="InterPro" id="IPR005714">
    <property type="entry name" value="ATPase_T3SS_FliI/YscN"/>
</dbReference>
<evidence type="ECO:0000256" key="6">
    <source>
        <dbReference type="ARBA" id="ARBA00022927"/>
    </source>
</evidence>
<evidence type="ECO:0000313" key="10">
    <source>
        <dbReference type="Proteomes" id="UP000198426"/>
    </source>
</evidence>
<dbReference type="PANTHER" id="PTHR15184:SF9">
    <property type="entry name" value="SPI-1 TYPE 3 SECRETION SYSTEM ATPASE"/>
    <property type="match status" value="1"/>
</dbReference>
<keyword evidence="4" id="KW-0547">Nucleotide-binding</keyword>
<dbReference type="InterPro" id="IPR027417">
    <property type="entry name" value="P-loop_NTPase"/>
</dbReference>
<dbReference type="Gene3D" id="3.40.50.12240">
    <property type="match status" value="1"/>
</dbReference>
<reference evidence="9 10" key="1">
    <citation type="submission" date="2017-06" db="EMBL/GenBank/DDBJ databases">
        <authorList>
            <person name="Kim H.J."/>
            <person name="Triplett B.A."/>
        </authorList>
    </citation>
    <scope>NUCLEOTIDE SEQUENCE [LARGE SCALE GENOMIC DNA]</scope>
    <source>
        <strain evidence="9 10">DSM 29339</strain>
    </source>
</reference>
<evidence type="ECO:0000256" key="3">
    <source>
        <dbReference type="ARBA" id="ARBA00022490"/>
    </source>
</evidence>
<dbReference type="Pfam" id="PF18269">
    <property type="entry name" value="T3SS_ATPase_C"/>
    <property type="match status" value="1"/>
</dbReference>
<evidence type="ECO:0000313" key="9">
    <source>
        <dbReference type="EMBL" id="SNT03380.1"/>
    </source>
</evidence>
<dbReference type="InterPro" id="IPR000194">
    <property type="entry name" value="ATPase_F1/V1/A1_a/bsu_nucl-bd"/>
</dbReference>
<comment type="subcellular location">
    <subcellularLocation>
        <location evidence="1">Cytoplasm</location>
    </subcellularLocation>
</comment>
<name>A0A239JC09_9RHOB</name>
<keyword evidence="6" id="KW-0653">Protein transport</keyword>
<keyword evidence="5" id="KW-0067">ATP-binding</keyword>
<dbReference type="PANTHER" id="PTHR15184">
    <property type="entry name" value="ATP SYNTHASE"/>
    <property type="match status" value="1"/>
</dbReference>
<keyword evidence="2" id="KW-0813">Transport</keyword>
<dbReference type="InterPro" id="IPR050053">
    <property type="entry name" value="ATPase_alpha/beta_chains"/>
</dbReference>
<dbReference type="NCBIfam" id="TIGR01026">
    <property type="entry name" value="fliI_yscN"/>
    <property type="match status" value="1"/>
</dbReference>
<gene>
    <name evidence="9" type="ORF">SAMN05421757_105202</name>
</gene>
<feature type="domain" description="AAA+ ATPase" evidence="8">
    <location>
        <begin position="158"/>
        <end position="343"/>
    </location>
</feature>
<dbReference type="RefSeq" id="WP_089233776.1">
    <property type="nucleotide sequence ID" value="NZ_FZOY01000005.1"/>
</dbReference>
<dbReference type="AlphaFoldDB" id="A0A239JC09"/>
<evidence type="ECO:0000256" key="2">
    <source>
        <dbReference type="ARBA" id="ARBA00022448"/>
    </source>
</evidence>